<sequence length="573" mass="62797">MSILLPGLGPYLTPQADDVGSRLTIEAEDFLIITYPSIALLCSSFHAVLLFSSNIKQRIKHTGTGDTNPRYQIMASVYGDVALNMNKTPTHTSVLSTKKGMVIDDRGLPTLLRDLSPEEIANLEKKLKRKIDWRMMPPLIVMYIMNYLDRNAIGAARLAGMEEDLNLVGYEFQTCVTMLFVGYILMQVPSNLFLNRIGKPSIYLPTCMAIWGVLCACSGVAHNYHGLLATRFLLGFFEAAFYPGCVATLGAWYIKEELSLRTAIFYCGSMLSGAFSGLIAAGITDGMDGALELRAWKWLFIIEGSATVAISIAAIFILPDFPATTKWLTAQERELALWRLKVDAAGEADWTEGKQQPLVDGFKMVLKDPLNWILVIVVYGAASAIAINSFFPTIVAALGKGKIETLLLTAPPYLLACLVCIAVSWNADRTKERYWHTVGPIALALAGFVISAAATGIGPRYFGAMIMLPGIYSGFNMAMVWTANTMSRPPAKRAAAVAFNNALSTICSIYGSYLYPNNAAPRFVLAFGVNAGMALMAIIAATILRLVLVRKNKEMERRESQSVHSAEQRRYLV</sequence>
<dbReference type="PANTHER" id="PTHR43791">
    <property type="entry name" value="PERMEASE-RELATED"/>
    <property type="match status" value="1"/>
</dbReference>
<dbReference type="Proteomes" id="UP001600888">
    <property type="component" value="Unassembled WGS sequence"/>
</dbReference>
<evidence type="ECO:0000313" key="8">
    <source>
        <dbReference type="EMBL" id="KAL2274293.1"/>
    </source>
</evidence>
<dbReference type="Pfam" id="PF07690">
    <property type="entry name" value="MFS_1"/>
    <property type="match status" value="1"/>
</dbReference>
<evidence type="ECO:0000313" key="9">
    <source>
        <dbReference type="Proteomes" id="UP001600888"/>
    </source>
</evidence>
<evidence type="ECO:0000256" key="1">
    <source>
        <dbReference type="ARBA" id="ARBA00004141"/>
    </source>
</evidence>
<gene>
    <name evidence="8" type="ORF">FJTKL_03547</name>
</gene>
<reference evidence="8 9" key="1">
    <citation type="submission" date="2024-03" db="EMBL/GenBank/DDBJ databases">
        <title>A high-quality draft genome sequence of Diaporthe vaccinii, a causative agent of upright dieback and viscid rot disease in cranberry plants.</title>
        <authorList>
            <person name="Sarrasin M."/>
            <person name="Lang B.F."/>
            <person name="Burger G."/>
        </authorList>
    </citation>
    <scope>NUCLEOTIDE SEQUENCE [LARGE SCALE GENOMIC DNA]</scope>
    <source>
        <strain evidence="8 9">IS7</strain>
    </source>
</reference>
<dbReference type="Gene3D" id="1.20.1250.20">
    <property type="entry name" value="MFS general substrate transporter like domains"/>
    <property type="match status" value="2"/>
</dbReference>
<evidence type="ECO:0000256" key="3">
    <source>
        <dbReference type="ARBA" id="ARBA00022692"/>
    </source>
</evidence>
<feature type="transmembrane region" description="Helical" evidence="6">
    <location>
        <begin position="434"/>
        <end position="455"/>
    </location>
</feature>
<evidence type="ECO:0000256" key="6">
    <source>
        <dbReference type="SAM" id="Phobius"/>
    </source>
</evidence>
<dbReference type="EMBL" id="JBAWTH010000160">
    <property type="protein sequence ID" value="KAL2274293.1"/>
    <property type="molecule type" value="Genomic_DNA"/>
</dbReference>
<evidence type="ECO:0000256" key="2">
    <source>
        <dbReference type="ARBA" id="ARBA00022448"/>
    </source>
</evidence>
<keyword evidence="2" id="KW-0813">Transport</keyword>
<keyword evidence="5 6" id="KW-0472">Membrane</keyword>
<feature type="transmembrane region" description="Helical" evidence="6">
    <location>
        <begin position="263"/>
        <end position="283"/>
    </location>
</feature>
<dbReference type="PANTHER" id="PTHR43791:SF92">
    <property type="entry name" value="AGL026WP"/>
    <property type="match status" value="1"/>
</dbReference>
<dbReference type="SUPFAM" id="SSF103473">
    <property type="entry name" value="MFS general substrate transporter"/>
    <property type="match status" value="1"/>
</dbReference>
<feature type="transmembrane region" description="Helical" evidence="6">
    <location>
        <begin position="233"/>
        <end position="254"/>
    </location>
</feature>
<dbReference type="InterPro" id="IPR020846">
    <property type="entry name" value="MFS_dom"/>
</dbReference>
<feature type="domain" description="Major facilitator superfamily (MFS) profile" evidence="7">
    <location>
        <begin position="135"/>
        <end position="554"/>
    </location>
</feature>
<keyword evidence="4 6" id="KW-1133">Transmembrane helix</keyword>
<feature type="transmembrane region" description="Helical" evidence="6">
    <location>
        <begin position="494"/>
        <end position="513"/>
    </location>
</feature>
<keyword evidence="3 6" id="KW-0812">Transmembrane</keyword>
<feature type="transmembrane region" description="Helical" evidence="6">
    <location>
        <begin position="525"/>
        <end position="548"/>
    </location>
</feature>
<keyword evidence="9" id="KW-1185">Reference proteome</keyword>
<comment type="subcellular location">
    <subcellularLocation>
        <location evidence="1">Membrane</location>
        <topology evidence="1">Multi-pass membrane protein</topology>
    </subcellularLocation>
</comment>
<name>A0ABR4DVE8_9PEZI</name>
<feature type="transmembrane region" description="Helical" evidence="6">
    <location>
        <begin position="372"/>
        <end position="398"/>
    </location>
</feature>
<protein>
    <recommendedName>
        <fullName evidence="7">Major facilitator superfamily (MFS) profile domain-containing protein</fullName>
    </recommendedName>
</protein>
<comment type="caution">
    <text evidence="8">The sequence shown here is derived from an EMBL/GenBank/DDBJ whole genome shotgun (WGS) entry which is preliminary data.</text>
</comment>
<accession>A0ABR4DVE8</accession>
<dbReference type="PROSITE" id="PS50850">
    <property type="entry name" value="MFS"/>
    <property type="match status" value="1"/>
</dbReference>
<feature type="transmembrane region" description="Helical" evidence="6">
    <location>
        <begin position="202"/>
        <end position="221"/>
    </location>
</feature>
<dbReference type="InterPro" id="IPR011701">
    <property type="entry name" value="MFS"/>
</dbReference>
<evidence type="ECO:0000256" key="5">
    <source>
        <dbReference type="ARBA" id="ARBA00023136"/>
    </source>
</evidence>
<evidence type="ECO:0000259" key="7">
    <source>
        <dbReference type="PROSITE" id="PS50850"/>
    </source>
</evidence>
<feature type="transmembrane region" description="Helical" evidence="6">
    <location>
        <begin position="410"/>
        <end position="427"/>
    </location>
</feature>
<feature type="transmembrane region" description="Helical" evidence="6">
    <location>
        <begin position="295"/>
        <end position="318"/>
    </location>
</feature>
<feature type="transmembrane region" description="Helical" evidence="6">
    <location>
        <begin position="30"/>
        <end position="51"/>
    </location>
</feature>
<organism evidence="8 9">
    <name type="scientific">Diaporthe vaccinii</name>
    <dbReference type="NCBI Taxonomy" id="105482"/>
    <lineage>
        <taxon>Eukaryota</taxon>
        <taxon>Fungi</taxon>
        <taxon>Dikarya</taxon>
        <taxon>Ascomycota</taxon>
        <taxon>Pezizomycotina</taxon>
        <taxon>Sordariomycetes</taxon>
        <taxon>Sordariomycetidae</taxon>
        <taxon>Diaporthales</taxon>
        <taxon>Diaporthaceae</taxon>
        <taxon>Diaporthe</taxon>
        <taxon>Diaporthe eres species complex</taxon>
    </lineage>
</organism>
<dbReference type="InterPro" id="IPR036259">
    <property type="entry name" value="MFS_trans_sf"/>
</dbReference>
<proteinExistence type="predicted"/>
<feature type="transmembrane region" description="Helical" evidence="6">
    <location>
        <begin position="461"/>
        <end position="482"/>
    </location>
</feature>
<feature type="transmembrane region" description="Helical" evidence="6">
    <location>
        <begin position="168"/>
        <end position="190"/>
    </location>
</feature>
<evidence type="ECO:0000256" key="4">
    <source>
        <dbReference type="ARBA" id="ARBA00022989"/>
    </source>
</evidence>